<protein>
    <submittedName>
        <fullName evidence="3">Aste57867_18598 protein</fullName>
    </submittedName>
</protein>
<feature type="compositionally biased region" description="Basic and acidic residues" evidence="1">
    <location>
        <begin position="1240"/>
        <end position="1251"/>
    </location>
</feature>
<evidence type="ECO:0000313" key="4">
    <source>
        <dbReference type="Proteomes" id="UP000332933"/>
    </source>
</evidence>
<reference evidence="2" key="2">
    <citation type="submission" date="2019-06" db="EMBL/GenBank/DDBJ databases">
        <title>Genomics analysis of Aphanomyces spp. identifies a new class of oomycete effector associated with host adaptation.</title>
        <authorList>
            <person name="Gaulin E."/>
        </authorList>
    </citation>
    <scope>NUCLEOTIDE SEQUENCE</scope>
    <source>
        <strain evidence="2">CBS 578.67</strain>
    </source>
</reference>
<proteinExistence type="predicted"/>
<dbReference type="EMBL" id="VJMH01006400">
    <property type="protein sequence ID" value="KAF0689954.1"/>
    <property type="molecule type" value="Genomic_DNA"/>
</dbReference>
<feature type="compositionally biased region" description="Low complexity" evidence="1">
    <location>
        <begin position="1113"/>
        <end position="1126"/>
    </location>
</feature>
<dbReference type="OrthoDB" id="167101at2759"/>
<reference evidence="3 4" key="1">
    <citation type="submission" date="2019-03" db="EMBL/GenBank/DDBJ databases">
        <authorList>
            <person name="Gaulin E."/>
            <person name="Dumas B."/>
        </authorList>
    </citation>
    <scope>NUCLEOTIDE SEQUENCE [LARGE SCALE GENOMIC DNA]</scope>
    <source>
        <strain evidence="3">CBS 568.67</strain>
    </source>
</reference>
<sequence length="1330" mass="147742">MSRREGVASAVGRHGKESPPPARRLRSMLSLSDLEMEGDPLASLLKPCLFFYKFLQPIGTRKLELQMPNTVICEMGDGGGREDLLWLATDELGHVVHVDRPITWKRKYIADISGDDIDDDAIVAVRKTPLVKPHTPVRNQTVAVVARDLDRVLNGDAKRVSYVMQKYVRCRGDHVAIYRVVWTRGSANHVAHNILNNLSIRDHHGLDEDSGVLLESDPYDVALRRAAHVARYFCVSESDPGAALHATALRGQPIAPACDAIERIVAHAQLHLPRVCFDQIEADFIKDGHGAWWFLQVKSFSHHLRPPGIDLAQLDESDLLDSLVRIPRILRKRPDAACGGAVTSSYAVVTAATCFLCHAPYQLPPAELDALGLVLDEDDRRTVGTNFHGYVMTVKMVADAIVTLRQRGVRLASWEASLHRIAGMPQTLATHECRVCFVCYQVYKHQLHVTTTARAIHAFLAASSSSSADRVDAVVHEIDAFRRARDPLDYSVPPTWSTLTPVGACDVDPNCHQFAFLLLFHELQDILTLEDPTKYHLEYQLGQAITTLAFTGPKIHTIHRWQLCEARLHVALATPDALVEFIQTQKIELKLKAGLAFEGHASISLKPLLAHQMLGGDASVLVSQPLHVGVLVHVKTHHLGLIKLKLTLGLVASSDFADVRGAIDHVDFVHEHNIYWPQLSYFQPSVVVPIEWIALFATAENQTPREKPTSTNQQRRPSLGLVQMARTEVSLARDVHQQQRDQDKQAPFATVRRLAGRVGGPGMDTFPTFLLATLLRTISFAQLSPKAAPKWRAPATCPLATVASVDKLFLGLVKDKPLRLESVALLAELLFLLLANDRLPLHLPLDDGLEATLAPYWLQPSSDQVLVPLAHHAADQSLRVLWNRAVRRCHLAGFTSTPATSFLANHEWALERHVPDAQVLAHKRSLRTRLRILLYADIFECVETTDSGYMDMGEFRCLPQLTAQPPPLVDGIADGGDDDTITAMLSEWDASLRRQWAAAVDHTTHQLVASATFQAAFDDFDQFGAGGIGFREFWEMAESSWPTIEPPTEAAPGMCLRHGTTTAIFVNDAVCVHCDAEYLDALCLDRMPPPSLARAESVLSSVGSRRRIDASDDTSSSSSSSPNSNSNDDDDDDDGTRARRFSYFQNVQRSAVTKDFRDKVQSRIQRRYSSVSHLADDVAQNPKALASVLQRLATAERNTIARGKSKSTNQLAEIIDDNTAASPPPRDRRRMRLQPLANPPKKDTVSHDHQRTSVARLVGKPKQMKKAKSYAGLLEQELHQQSHPNDYLLARLSRMRQKRQQLDEQVVHELNAVRAKLAALGSDPHEDHRR</sequence>
<name>A0A485LAI7_9STRA</name>
<keyword evidence="4" id="KW-1185">Reference proteome</keyword>
<accession>A0A485LAI7</accession>
<evidence type="ECO:0000313" key="2">
    <source>
        <dbReference type="EMBL" id="KAF0689954.1"/>
    </source>
</evidence>
<feature type="region of interest" description="Disordered" evidence="1">
    <location>
        <begin position="1103"/>
        <end position="1137"/>
    </location>
</feature>
<organism evidence="3 4">
    <name type="scientific">Aphanomyces stellatus</name>
    <dbReference type="NCBI Taxonomy" id="120398"/>
    <lineage>
        <taxon>Eukaryota</taxon>
        <taxon>Sar</taxon>
        <taxon>Stramenopiles</taxon>
        <taxon>Oomycota</taxon>
        <taxon>Saprolegniomycetes</taxon>
        <taxon>Saprolegniales</taxon>
        <taxon>Verrucalvaceae</taxon>
        <taxon>Aphanomyces</taxon>
    </lineage>
</organism>
<evidence type="ECO:0000256" key="1">
    <source>
        <dbReference type="SAM" id="MobiDB-lite"/>
    </source>
</evidence>
<feature type="region of interest" description="Disordered" evidence="1">
    <location>
        <begin position="1"/>
        <end position="23"/>
    </location>
</feature>
<dbReference type="EMBL" id="CAADRA010006421">
    <property type="protein sequence ID" value="VFT95333.1"/>
    <property type="molecule type" value="Genomic_DNA"/>
</dbReference>
<evidence type="ECO:0000313" key="3">
    <source>
        <dbReference type="EMBL" id="VFT95333.1"/>
    </source>
</evidence>
<gene>
    <name evidence="3" type="primary">Aste57867_18598</name>
    <name evidence="2" type="ORF">As57867_018536</name>
    <name evidence="3" type="ORF">ASTE57867_18598</name>
</gene>
<feature type="region of interest" description="Disordered" evidence="1">
    <location>
        <begin position="1200"/>
        <end position="1263"/>
    </location>
</feature>
<dbReference type="Proteomes" id="UP000332933">
    <property type="component" value="Unassembled WGS sequence"/>
</dbReference>